<name>A0A1W9I0J6_9HYPH</name>
<protein>
    <submittedName>
        <fullName evidence="3">4-oxalomesaconate tautomerase</fullName>
    </submittedName>
</protein>
<organism evidence="3 4">
    <name type="scientific">Candidatus Raskinella chloraquaticus</name>
    <dbReference type="NCBI Taxonomy" id="1951219"/>
    <lineage>
        <taxon>Bacteria</taxon>
        <taxon>Pseudomonadati</taxon>
        <taxon>Pseudomonadota</taxon>
        <taxon>Alphaproteobacteria</taxon>
        <taxon>Hyphomicrobiales</taxon>
        <taxon>Phreatobacteraceae</taxon>
        <taxon>Candidatus Raskinella</taxon>
    </lineage>
</organism>
<dbReference type="STRING" id="1827387.A4S15_05480"/>
<dbReference type="PANTHER" id="PTHR43709:SF3">
    <property type="entry name" value="ISOMERASE YBHH-RELATED"/>
    <property type="match status" value="1"/>
</dbReference>
<dbReference type="EMBL" id="LWDL01000010">
    <property type="protein sequence ID" value="OQW53223.1"/>
    <property type="molecule type" value="Genomic_DNA"/>
</dbReference>
<comment type="similarity">
    <text evidence="1">Belongs to the PrpF family.</text>
</comment>
<sequence>MGDLVGIPCLYMRGGTSKGPFFKASDLPADIAARDRVLLAAMGSPDLRQIDGLGGADTLTSKVAIISKSERPGVDIDYLFAQVDITKPLVDTSPSCGNMLAAVAPFAIETGLYPASEGETRVMIYNVNTQSRIEAIVKTPGKSVSYHGDARIDGVPGTAAPIILNFMDVVGSVSGKMMPTGHVRDTIAGIEVSCIDVAMPMIMMRAADFGVTGDEPRAAFNANKELFARIEPIRLEAGRRMGFGDVSDKVIPKVGLLGRPRAGGTIMSRYLTPHALHAAHAVTGAVCVSAACALEGSIAHEVATASPDNPRTIWIEHPSGQVDVLLTTSGKGADMDVVAGTLRTARPIMRGEVMVPSHLLQATLVQTS</sequence>
<gene>
    <name evidence="3" type="ORF">A4S15_05480</name>
</gene>
<dbReference type="InterPro" id="IPR047687">
    <property type="entry name" value="OMA_tautomer-like"/>
</dbReference>
<comment type="caution">
    <text evidence="3">The sequence shown here is derived from an EMBL/GenBank/DDBJ whole genome shotgun (WGS) entry which is preliminary data.</text>
</comment>
<proteinExistence type="inferred from homology"/>
<dbReference type="Proteomes" id="UP000192872">
    <property type="component" value="Unassembled WGS sequence"/>
</dbReference>
<dbReference type="GO" id="GO:0016853">
    <property type="term" value="F:isomerase activity"/>
    <property type="evidence" value="ECO:0007669"/>
    <property type="project" value="UniProtKB-KW"/>
</dbReference>
<keyword evidence="2" id="KW-0413">Isomerase</keyword>
<dbReference type="PANTHER" id="PTHR43709">
    <property type="entry name" value="ACONITATE ISOMERASE-RELATED"/>
    <property type="match status" value="1"/>
</dbReference>
<dbReference type="InterPro" id="IPR007400">
    <property type="entry name" value="PrpF-like"/>
</dbReference>
<dbReference type="NCBIfam" id="NF033377">
    <property type="entry name" value="OMA_tautomer"/>
    <property type="match status" value="1"/>
</dbReference>
<evidence type="ECO:0000313" key="4">
    <source>
        <dbReference type="Proteomes" id="UP000192872"/>
    </source>
</evidence>
<evidence type="ECO:0000256" key="1">
    <source>
        <dbReference type="ARBA" id="ARBA00007673"/>
    </source>
</evidence>
<dbReference type="SUPFAM" id="SSF54506">
    <property type="entry name" value="Diaminopimelate epimerase-like"/>
    <property type="match status" value="2"/>
</dbReference>
<dbReference type="AlphaFoldDB" id="A0A1W9I0J6"/>
<reference evidence="3 4" key="1">
    <citation type="journal article" date="2017" name="Water Res.">
        <title>Comammox in drinking water systems.</title>
        <authorList>
            <person name="Wang Y."/>
            <person name="Ma L."/>
            <person name="Mao Y."/>
            <person name="Jiang X."/>
            <person name="Xia Y."/>
            <person name="Yu K."/>
            <person name="Li B."/>
            <person name="Zhang T."/>
        </authorList>
    </citation>
    <scope>NUCLEOTIDE SEQUENCE [LARGE SCALE GENOMIC DNA]</scope>
    <source>
        <strain evidence="3">SG_bin8</strain>
    </source>
</reference>
<evidence type="ECO:0000313" key="3">
    <source>
        <dbReference type="EMBL" id="OQW53223.1"/>
    </source>
</evidence>
<dbReference type="RefSeq" id="WP_376800938.1">
    <property type="nucleotide sequence ID" value="NZ_DBNB01000038.1"/>
</dbReference>
<accession>A0A1W9I0J6</accession>
<dbReference type="Pfam" id="PF04303">
    <property type="entry name" value="PrpF"/>
    <property type="match status" value="1"/>
</dbReference>
<dbReference type="Gene3D" id="3.10.310.10">
    <property type="entry name" value="Diaminopimelate Epimerase, Chain A, domain 1"/>
    <property type="match status" value="2"/>
</dbReference>
<evidence type="ECO:0000256" key="2">
    <source>
        <dbReference type="ARBA" id="ARBA00023235"/>
    </source>
</evidence>